<dbReference type="Pfam" id="PF07249">
    <property type="entry name" value="Cerato-platanin"/>
    <property type="match status" value="1"/>
</dbReference>
<feature type="chain" id="PRO_5041914301" description="Cerato-platanin" evidence="4">
    <location>
        <begin position="21"/>
        <end position="150"/>
    </location>
</feature>
<evidence type="ECO:0000256" key="4">
    <source>
        <dbReference type="SAM" id="SignalP"/>
    </source>
</evidence>
<evidence type="ECO:0000256" key="3">
    <source>
        <dbReference type="ARBA" id="ARBA00022525"/>
    </source>
</evidence>
<dbReference type="AlphaFoldDB" id="A0AAD7XCB6"/>
<proteinExistence type="inferred from homology"/>
<keyword evidence="6" id="KW-1185">Reference proteome</keyword>
<dbReference type="Gene3D" id="2.40.40.10">
    <property type="entry name" value="RlpA-like domain"/>
    <property type="match status" value="1"/>
</dbReference>
<evidence type="ECO:0000313" key="5">
    <source>
        <dbReference type="EMBL" id="KAJ8482710.1"/>
    </source>
</evidence>
<protein>
    <recommendedName>
        <fullName evidence="7">Cerato-platanin</fullName>
    </recommendedName>
</protein>
<dbReference type="SUPFAM" id="SSF50685">
    <property type="entry name" value="Barwin-like endoglucanases"/>
    <property type="match status" value="1"/>
</dbReference>
<accession>A0AAD7XCB6</accession>
<comment type="similarity">
    <text evidence="2">Belongs to the cerato-platanin family.</text>
</comment>
<keyword evidence="4" id="KW-0732">Signal</keyword>
<comment type="caution">
    <text evidence="5">The sequence shown here is derived from an EMBL/GenBank/DDBJ whole genome shotgun (WGS) entry which is preliminary data.</text>
</comment>
<dbReference type="GO" id="GO:0005576">
    <property type="term" value="C:extracellular region"/>
    <property type="evidence" value="ECO:0007669"/>
    <property type="project" value="UniProtKB-SubCell"/>
</dbReference>
<reference evidence="5" key="1">
    <citation type="submission" date="2022-11" db="EMBL/GenBank/DDBJ databases">
        <title>Genome Sequence of Cubamyces cubensis.</title>
        <authorList>
            <person name="Buettner E."/>
        </authorList>
    </citation>
    <scope>NUCLEOTIDE SEQUENCE</scope>
    <source>
        <strain evidence="5">MPL-01</strain>
    </source>
</reference>
<dbReference type="InterPro" id="IPR036908">
    <property type="entry name" value="RlpA-like_sf"/>
</dbReference>
<name>A0AAD7XCB6_9APHY</name>
<organism evidence="5 6">
    <name type="scientific">Trametes cubensis</name>
    <dbReference type="NCBI Taxonomy" id="1111947"/>
    <lineage>
        <taxon>Eukaryota</taxon>
        <taxon>Fungi</taxon>
        <taxon>Dikarya</taxon>
        <taxon>Basidiomycota</taxon>
        <taxon>Agaricomycotina</taxon>
        <taxon>Agaricomycetes</taxon>
        <taxon>Polyporales</taxon>
        <taxon>Polyporaceae</taxon>
        <taxon>Trametes</taxon>
    </lineage>
</organism>
<dbReference type="EMBL" id="JAPEVG010000108">
    <property type="protein sequence ID" value="KAJ8482710.1"/>
    <property type="molecule type" value="Genomic_DNA"/>
</dbReference>
<evidence type="ECO:0008006" key="7">
    <source>
        <dbReference type="Google" id="ProtNLM"/>
    </source>
</evidence>
<evidence type="ECO:0000313" key="6">
    <source>
        <dbReference type="Proteomes" id="UP001215151"/>
    </source>
</evidence>
<dbReference type="CDD" id="cd22778">
    <property type="entry name" value="DPBB_CEPL-like"/>
    <property type="match status" value="1"/>
</dbReference>
<feature type="signal peptide" evidence="4">
    <location>
        <begin position="1"/>
        <end position="20"/>
    </location>
</feature>
<dbReference type="InterPro" id="IPR010829">
    <property type="entry name" value="Cerato-platanin"/>
</dbReference>
<dbReference type="Proteomes" id="UP001215151">
    <property type="component" value="Unassembled WGS sequence"/>
</dbReference>
<keyword evidence="3" id="KW-0964">Secreted</keyword>
<comment type="subcellular location">
    <subcellularLocation>
        <location evidence="1">Secreted</location>
    </subcellularLocation>
</comment>
<gene>
    <name evidence="5" type="ORF">ONZ51_g5169</name>
</gene>
<evidence type="ECO:0000256" key="1">
    <source>
        <dbReference type="ARBA" id="ARBA00004613"/>
    </source>
</evidence>
<evidence type="ECO:0000256" key="2">
    <source>
        <dbReference type="ARBA" id="ARBA00010421"/>
    </source>
</evidence>
<sequence>MQIKTLALTAFALLVPAALGTPAPTSTASSTVTVSYDQVYDKASGSLSTVACSDGTHGLLTKGYSTFGSLPHFPHIGGAAVVAGWNSAACGTCWELSYKGKNVTVLAVDHAKSGWNIALGAMDALTGGKGKQLGRIEATAKQVDKSKCGL</sequence>